<dbReference type="Proteomes" id="UP000323225">
    <property type="component" value="Unassembled WGS sequence"/>
</dbReference>
<comment type="caution">
    <text evidence="2">The sequence shown here is derived from an EMBL/GenBank/DDBJ whole genome shotgun (WGS) entry which is preliminary data.</text>
</comment>
<feature type="transmembrane region" description="Helical" evidence="1">
    <location>
        <begin position="6"/>
        <end position="28"/>
    </location>
</feature>
<reference evidence="2 3" key="1">
    <citation type="submission" date="2019-09" db="EMBL/GenBank/DDBJ databases">
        <authorList>
            <person name="Kritzky A."/>
            <person name="Schelkanova E.Y."/>
            <person name="Alkhova Z.V."/>
            <person name="Smirnova N.I."/>
        </authorList>
    </citation>
    <scope>NUCLEOTIDE SEQUENCE [LARGE SCALE GENOMIC DNA]</scope>
    <source>
        <strain evidence="2 3">M1526</strain>
    </source>
</reference>
<evidence type="ECO:0000313" key="2">
    <source>
        <dbReference type="EMBL" id="KAA1253084.1"/>
    </source>
</evidence>
<dbReference type="AlphaFoldDB" id="A0A5Q6PDY2"/>
<sequence length="264" mass="30061">MNIKKSYFFGAIISSIIASSAFTTIVIYKKMTNPKLEIQSDATIQSNTNYKGFESSIKSEPPLETDPQFHLVSSESNQITKARMLFTGIDHSQQSYSFDEKIELKSQCDSIQVRRAELDGTYSLEQYPIDVICKFNDNYVTVTVHDKSAIDSGNGSAGYYANNESIIEQDKFFEYAVTLDSLNVNRCGDNKYCVDAYFPGDSEILTSVTPEEFIQESISFLMKADNIIINRAQKIKEENRIRDAWEDIRIKDEISKEESENENE</sequence>
<dbReference type="EMBL" id="VUAA01000028">
    <property type="protein sequence ID" value="KAA1253084.1"/>
    <property type="molecule type" value="Genomic_DNA"/>
</dbReference>
<organism evidence="2 3">
    <name type="scientific">Vibrio cholerae</name>
    <dbReference type="NCBI Taxonomy" id="666"/>
    <lineage>
        <taxon>Bacteria</taxon>
        <taxon>Pseudomonadati</taxon>
        <taxon>Pseudomonadota</taxon>
        <taxon>Gammaproteobacteria</taxon>
        <taxon>Vibrionales</taxon>
        <taxon>Vibrionaceae</taxon>
        <taxon>Vibrio</taxon>
    </lineage>
</organism>
<gene>
    <name evidence="2" type="ORF">F0M16_19270</name>
</gene>
<keyword evidence="1" id="KW-0812">Transmembrane</keyword>
<keyword evidence="1" id="KW-1133">Transmembrane helix</keyword>
<proteinExistence type="predicted"/>
<name>A0A5Q6PDY2_VIBCL</name>
<evidence type="ECO:0000313" key="3">
    <source>
        <dbReference type="Proteomes" id="UP000323225"/>
    </source>
</evidence>
<evidence type="ECO:0000256" key="1">
    <source>
        <dbReference type="SAM" id="Phobius"/>
    </source>
</evidence>
<protein>
    <submittedName>
        <fullName evidence="2">Uncharacterized protein</fullName>
    </submittedName>
</protein>
<keyword evidence="1" id="KW-0472">Membrane</keyword>
<accession>A0A5Q6PDY2</accession>